<protein>
    <submittedName>
        <fullName evidence="8">YqaE/Pmp3 family membrane protein</fullName>
    </submittedName>
</protein>
<accession>A0A552WZT4</accession>
<feature type="transmembrane region" description="Helical" evidence="7">
    <location>
        <begin position="23"/>
        <end position="41"/>
    </location>
</feature>
<proteinExistence type="inferred from homology"/>
<keyword evidence="9" id="KW-1185">Reference proteome</keyword>
<gene>
    <name evidence="8" type="ORF">FM042_09120</name>
</gene>
<evidence type="ECO:0000256" key="7">
    <source>
        <dbReference type="SAM" id="Phobius"/>
    </source>
</evidence>
<keyword evidence="3 7" id="KW-0812">Transmembrane</keyword>
<dbReference type="AlphaFoldDB" id="A0A552WZT4"/>
<organism evidence="8 9">
    <name type="scientific">Aliidiomarina halalkaliphila</name>
    <dbReference type="NCBI Taxonomy" id="2593535"/>
    <lineage>
        <taxon>Bacteria</taxon>
        <taxon>Pseudomonadati</taxon>
        <taxon>Pseudomonadota</taxon>
        <taxon>Gammaproteobacteria</taxon>
        <taxon>Alteromonadales</taxon>
        <taxon>Idiomarinaceae</taxon>
        <taxon>Aliidiomarina</taxon>
    </lineage>
</organism>
<evidence type="ECO:0000256" key="4">
    <source>
        <dbReference type="ARBA" id="ARBA00022989"/>
    </source>
</evidence>
<feature type="transmembrane region" description="Helical" evidence="7">
    <location>
        <begin position="47"/>
        <end position="66"/>
    </location>
</feature>
<dbReference type="Proteomes" id="UP000320359">
    <property type="component" value="Unassembled WGS sequence"/>
</dbReference>
<keyword evidence="4 7" id="KW-1133">Transmembrane helix</keyword>
<feature type="region of interest" description="Disordered" evidence="6">
    <location>
        <begin position="74"/>
        <end position="96"/>
    </location>
</feature>
<evidence type="ECO:0000256" key="2">
    <source>
        <dbReference type="ARBA" id="ARBA00009530"/>
    </source>
</evidence>
<reference evidence="8 9" key="1">
    <citation type="submission" date="2019-07" db="EMBL/GenBank/DDBJ databases">
        <authorList>
            <person name="Yang M."/>
            <person name="Zhao D."/>
            <person name="Xiang H."/>
        </authorList>
    </citation>
    <scope>NUCLEOTIDE SEQUENCE [LARGE SCALE GENOMIC DNA]</scope>
    <source>
        <strain evidence="8 9">IM1326</strain>
    </source>
</reference>
<dbReference type="EMBL" id="VJWL01000003">
    <property type="protein sequence ID" value="TRW48332.1"/>
    <property type="molecule type" value="Genomic_DNA"/>
</dbReference>
<comment type="caution">
    <text evidence="8">The sequence shown here is derived from an EMBL/GenBank/DDBJ whole genome shotgun (WGS) entry which is preliminary data.</text>
</comment>
<sequence length="96" mass="10561">MNYLLALVLPPVAVWMSGARKQMWLSLVLYLAALMLFRIATGGETPGAYAAAPVLYVISIIHAFVLTHRHYQQAQGQIHPHRGSAAQSKPPKDPKD</sequence>
<evidence type="ECO:0000256" key="5">
    <source>
        <dbReference type="ARBA" id="ARBA00023136"/>
    </source>
</evidence>
<dbReference type="OrthoDB" id="6401968at2"/>
<evidence type="ECO:0000256" key="1">
    <source>
        <dbReference type="ARBA" id="ARBA00004370"/>
    </source>
</evidence>
<keyword evidence="5 7" id="KW-0472">Membrane</keyword>
<name>A0A552WZT4_9GAMM</name>
<evidence type="ECO:0000256" key="3">
    <source>
        <dbReference type="ARBA" id="ARBA00022692"/>
    </source>
</evidence>
<evidence type="ECO:0000256" key="6">
    <source>
        <dbReference type="SAM" id="MobiDB-lite"/>
    </source>
</evidence>
<comment type="subcellular location">
    <subcellularLocation>
        <location evidence="1">Membrane</location>
    </subcellularLocation>
</comment>
<dbReference type="GO" id="GO:0016020">
    <property type="term" value="C:membrane"/>
    <property type="evidence" value="ECO:0007669"/>
    <property type="project" value="UniProtKB-SubCell"/>
</dbReference>
<evidence type="ECO:0000313" key="8">
    <source>
        <dbReference type="EMBL" id="TRW48332.1"/>
    </source>
</evidence>
<dbReference type="Pfam" id="PF01679">
    <property type="entry name" value="Pmp3"/>
    <property type="match status" value="1"/>
</dbReference>
<comment type="similarity">
    <text evidence="2">Belongs to the UPF0057 (PMP3) family.</text>
</comment>
<dbReference type="RefSeq" id="WP_143236124.1">
    <property type="nucleotide sequence ID" value="NZ_VJWL01000003.1"/>
</dbReference>
<evidence type="ECO:0000313" key="9">
    <source>
        <dbReference type="Proteomes" id="UP000320359"/>
    </source>
</evidence>
<dbReference type="InterPro" id="IPR000612">
    <property type="entry name" value="PMP3"/>
</dbReference>